<reference evidence="1" key="1">
    <citation type="journal article" date="2015" name="Nature">
        <title>Complex archaea that bridge the gap between prokaryotes and eukaryotes.</title>
        <authorList>
            <person name="Spang A."/>
            <person name="Saw J.H."/>
            <person name="Jorgensen S.L."/>
            <person name="Zaremba-Niedzwiedzka K."/>
            <person name="Martijn J."/>
            <person name="Lind A.E."/>
            <person name="van Eijk R."/>
            <person name="Schleper C."/>
            <person name="Guy L."/>
            <person name="Ettema T.J."/>
        </authorList>
    </citation>
    <scope>NUCLEOTIDE SEQUENCE</scope>
</reference>
<accession>A0A0F9GUQ7</accession>
<gene>
    <name evidence="1" type="ORF">LCGC14_1865030</name>
</gene>
<dbReference type="AlphaFoldDB" id="A0A0F9GUQ7"/>
<organism evidence="1">
    <name type="scientific">marine sediment metagenome</name>
    <dbReference type="NCBI Taxonomy" id="412755"/>
    <lineage>
        <taxon>unclassified sequences</taxon>
        <taxon>metagenomes</taxon>
        <taxon>ecological metagenomes</taxon>
    </lineage>
</organism>
<name>A0A0F9GUQ7_9ZZZZ</name>
<dbReference type="EMBL" id="LAZR01018933">
    <property type="protein sequence ID" value="KKL94401.1"/>
    <property type="molecule type" value="Genomic_DNA"/>
</dbReference>
<evidence type="ECO:0000313" key="1">
    <source>
        <dbReference type="EMBL" id="KKL94401.1"/>
    </source>
</evidence>
<proteinExistence type="predicted"/>
<sequence length="43" mass="4920">MFPELTKEDWFSRWNIPENRVPNDLPPGINPVTVLANGEVRGI</sequence>
<comment type="caution">
    <text evidence="1">The sequence shown here is derived from an EMBL/GenBank/DDBJ whole genome shotgun (WGS) entry which is preliminary data.</text>
</comment>
<protein>
    <submittedName>
        <fullName evidence="1">Uncharacterized protein</fullName>
    </submittedName>
</protein>